<organism evidence="4 5">
    <name type="scientific">Wenzhouxiangella sediminis</name>
    <dbReference type="NCBI Taxonomy" id="1792836"/>
    <lineage>
        <taxon>Bacteria</taxon>
        <taxon>Pseudomonadati</taxon>
        <taxon>Pseudomonadota</taxon>
        <taxon>Gammaproteobacteria</taxon>
        <taxon>Chromatiales</taxon>
        <taxon>Wenzhouxiangellaceae</taxon>
        <taxon>Wenzhouxiangella</taxon>
    </lineage>
</organism>
<feature type="binding site" evidence="2">
    <location>
        <begin position="3"/>
        <end position="6"/>
    </location>
    <ligand>
        <name>substrate</name>
    </ligand>
</feature>
<comment type="catalytic activity">
    <reaction evidence="2">
        <text>8 isopentenyl diphosphate + (2E,6E)-farnesyl diphosphate = di-trans,octa-cis-undecaprenyl diphosphate + 8 diphosphate</text>
        <dbReference type="Rhea" id="RHEA:27551"/>
        <dbReference type="ChEBI" id="CHEBI:33019"/>
        <dbReference type="ChEBI" id="CHEBI:58405"/>
        <dbReference type="ChEBI" id="CHEBI:128769"/>
        <dbReference type="ChEBI" id="CHEBI:175763"/>
        <dbReference type="EC" id="2.5.1.31"/>
    </reaction>
</comment>
<dbReference type="GO" id="GO:0005829">
    <property type="term" value="C:cytosol"/>
    <property type="evidence" value="ECO:0007669"/>
    <property type="project" value="TreeGrafter"/>
</dbReference>
<dbReference type="GO" id="GO:0009252">
    <property type="term" value="P:peptidoglycan biosynthetic process"/>
    <property type="evidence" value="ECO:0007669"/>
    <property type="project" value="UniProtKB-UniRule"/>
</dbReference>
<feature type="binding site" evidence="2">
    <location>
        <begin position="176"/>
        <end position="178"/>
    </location>
    <ligand>
        <name>substrate</name>
    </ligand>
</feature>
<dbReference type="Proteomes" id="UP000260351">
    <property type="component" value="Unassembled WGS sequence"/>
</dbReference>
<feature type="binding site" evidence="2">
    <location>
        <position position="7"/>
    </location>
    <ligand>
        <name>substrate</name>
    </ligand>
</feature>
<dbReference type="Gene3D" id="3.40.1180.10">
    <property type="entry name" value="Decaprenyl diphosphate synthase-like"/>
    <property type="match status" value="1"/>
</dbReference>
<feature type="binding site" evidence="2">
    <location>
        <position position="51"/>
    </location>
    <ligand>
        <name>substrate</name>
    </ligand>
</feature>
<keyword evidence="2" id="KW-0460">Magnesium</keyword>
<dbReference type="InterPro" id="IPR018520">
    <property type="entry name" value="UPP_synth-like_CS"/>
</dbReference>
<dbReference type="Pfam" id="PF01255">
    <property type="entry name" value="Prenyltransf"/>
    <property type="match status" value="1"/>
</dbReference>
<keyword evidence="1 2" id="KW-0808">Transferase</keyword>
<comment type="similarity">
    <text evidence="2">Belongs to the UPP synthase family.</text>
</comment>
<protein>
    <recommendedName>
        <fullName evidence="2">Ditrans,polycis-undecaprenyl-diphosphate synthase ((2E,6E)-farnesyl-diphosphate specific)</fullName>
        <ecNumber evidence="2">2.5.1.31</ecNumber>
    </recommendedName>
    <alternativeName>
        <fullName evidence="2">Ditrans,polycis-undecaprenylcistransferase</fullName>
    </alternativeName>
    <alternativeName>
        <fullName evidence="2">Undecaprenyl diphosphate synthase</fullName>
        <shortName evidence="2">UDS</shortName>
    </alternativeName>
    <alternativeName>
        <fullName evidence="2">Undecaprenyl pyrophosphate synthase</fullName>
        <shortName evidence="2">UPP synthase</shortName>
    </alternativeName>
</protein>
<dbReference type="GO" id="GO:0008834">
    <property type="term" value="F:ditrans,polycis-undecaprenyl-diphosphate synthase [(2E,6E)-farnesyl-diphosphate specific] activity"/>
    <property type="evidence" value="ECO:0007669"/>
    <property type="project" value="UniProtKB-UniRule"/>
</dbReference>
<evidence type="ECO:0000313" key="5">
    <source>
        <dbReference type="Proteomes" id="UP000260351"/>
    </source>
</evidence>
<evidence type="ECO:0000256" key="2">
    <source>
        <dbReference type="HAMAP-Rule" id="MF_01139"/>
    </source>
</evidence>
<dbReference type="GO" id="GO:0016094">
    <property type="term" value="P:polyprenol biosynthetic process"/>
    <property type="evidence" value="ECO:0007669"/>
    <property type="project" value="TreeGrafter"/>
</dbReference>
<dbReference type="FunFam" id="3.40.1180.10:FF:000001">
    <property type="entry name" value="(2E,6E)-farnesyl-diphosphate-specific ditrans,polycis-undecaprenyl-diphosphate synthase"/>
    <property type="match status" value="1"/>
</dbReference>
<keyword evidence="2" id="KW-0961">Cell wall biogenesis/degradation</keyword>
<feature type="binding site" evidence="2">
    <location>
        <position position="170"/>
    </location>
    <ligand>
        <name>substrate</name>
    </ligand>
</feature>
<evidence type="ECO:0000313" key="4">
    <source>
        <dbReference type="EMBL" id="RFF30314.1"/>
    </source>
</evidence>
<name>A0A3E1K8B5_9GAMM</name>
<evidence type="ECO:0000256" key="3">
    <source>
        <dbReference type="SAM" id="MobiDB-lite"/>
    </source>
</evidence>
<feature type="active site" description="Proton acceptor" evidence="2">
    <location>
        <position position="50"/>
    </location>
</feature>
<keyword evidence="2" id="KW-0479">Metal-binding</keyword>
<dbReference type="HAMAP" id="MF_01139">
    <property type="entry name" value="ISPT"/>
    <property type="match status" value="1"/>
</dbReference>
<dbReference type="InterPro" id="IPR001441">
    <property type="entry name" value="UPP_synth-like"/>
</dbReference>
<dbReference type="PROSITE" id="PS01066">
    <property type="entry name" value="UPP_SYNTHASE"/>
    <property type="match status" value="1"/>
</dbReference>
<dbReference type="GO" id="GO:0008360">
    <property type="term" value="P:regulation of cell shape"/>
    <property type="evidence" value="ECO:0007669"/>
    <property type="project" value="UniProtKB-KW"/>
</dbReference>
<feature type="binding site" evidence="2">
    <location>
        <position position="2"/>
    </location>
    <ligand>
        <name>Mg(2+)</name>
        <dbReference type="ChEBI" id="CHEBI:18420"/>
    </ligand>
</feature>
<reference evidence="4 5" key="1">
    <citation type="submission" date="2018-08" db="EMBL/GenBank/DDBJ databases">
        <title>Wenzhouxiangella salilacus sp. nov., a novel bacterium isolated from a saline lake in Xinjiang Province, China.</title>
        <authorList>
            <person name="Han S."/>
        </authorList>
    </citation>
    <scope>NUCLEOTIDE SEQUENCE [LARGE SCALE GENOMIC DNA]</scope>
    <source>
        <strain evidence="4 5">XDB06</strain>
    </source>
</reference>
<dbReference type="CDD" id="cd00475">
    <property type="entry name" value="Cis_IPPS"/>
    <property type="match status" value="1"/>
</dbReference>
<gene>
    <name evidence="2 4" type="primary">uppS</name>
    <name evidence="4" type="ORF">DZC52_09355</name>
</gene>
<dbReference type="GO" id="GO:0000287">
    <property type="term" value="F:magnesium ion binding"/>
    <property type="evidence" value="ECO:0007669"/>
    <property type="project" value="UniProtKB-UniRule"/>
</dbReference>
<dbReference type="EC" id="2.5.1.31" evidence="2"/>
<feature type="binding site" evidence="2">
    <location>
        <position position="53"/>
    </location>
    <ligand>
        <name>substrate</name>
    </ligand>
</feature>
<feature type="binding site" evidence="2">
    <location>
        <position position="15"/>
    </location>
    <ligand>
        <name>substrate</name>
    </ligand>
</feature>
<feature type="binding site" evidence="2">
    <location>
        <position position="19"/>
    </location>
    <ligand>
        <name>substrate</name>
    </ligand>
</feature>
<comment type="function">
    <text evidence="2">Catalyzes the sequential condensation of isopentenyl diphosphate (IPP) with (2E,6E)-farnesyl diphosphate (E,E-FPP) to yield (2Z,6Z,10Z,14Z,18Z,22Z,26Z,30Z,34E,38E)-undecaprenyl diphosphate (di-trans,octa-cis-UPP). UPP is the precursor of glycosyl carrier lipid in the biosynthesis of bacterial cell wall polysaccharide components such as peptidoglycan and lipopolysaccharide.</text>
</comment>
<dbReference type="GO" id="GO:0071555">
    <property type="term" value="P:cell wall organization"/>
    <property type="evidence" value="ECO:0007669"/>
    <property type="project" value="UniProtKB-KW"/>
</dbReference>
<proteinExistence type="inferred from homology"/>
<dbReference type="AlphaFoldDB" id="A0A3E1K8B5"/>
<sequence length="228" mass="25646">MDGNGRWASRQGQPRSAGHEAGSDALKRTIRAALNHRIPVLTVYAFSSENWSRPKSEVRKLLDLFLRALNREVRELDEHGVRLCFIGDRSAFSRTLREGMQQAEKRTAGNAALRLNVAVNYGGQADILHAARSLAADAAAGRIRPDEIDEARFESMLSLAATEPPDLFIRTGGERRLSNFLLWQLAYTELYFTDILWPDFGEEHFRAALADYARRDRRFGGLSQVKSA</sequence>
<feature type="region of interest" description="Disordered" evidence="3">
    <location>
        <begin position="1"/>
        <end position="22"/>
    </location>
</feature>
<evidence type="ECO:0000256" key="1">
    <source>
        <dbReference type="ARBA" id="ARBA00022679"/>
    </source>
</evidence>
<keyword evidence="5" id="KW-1185">Reference proteome</keyword>
<dbReference type="EMBL" id="QUZK01000037">
    <property type="protein sequence ID" value="RFF30314.1"/>
    <property type="molecule type" value="Genomic_DNA"/>
</dbReference>
<accession>A0A3E1K8B5</accession>
<feature type="binding site" evidence="2">
    <location>
        <begin position="47"/>
        <end position="49"/>
    </location>
    <ligand>
        <name>substrate</name>
    </ligand>
</feature>
<comment type="cofactor">
    <cofactor evidence="2">
        <name>Mg(2+)</name>
        <dbReference type="ChEBI" id="CHEBI:18420"/>
    </cofactor>
    <text evidence="2">Binds 2 magnesium ions per subunit.</text>
</comment>
<feature type="active site" evidence="2">
    <location>
        <position position="2"/>
    </location>
</feature>
<dbReference type="PANTHER" id="PTHR10291">
    <property type="entry name" value="DEHYDRODOLICHYL DIPHOSPHATE SYNTHASE FAMILY MEMBER"/>
    <property type="match status" value="1"/>
</dbReference>
<dbReference type="SUPFAM" id="SSF64005">
    <property type="entry name" value="Undecaprenyl diphosphate synthase"/>
    <property type="match status" value="1"/>
</dbReference>
<dbReference type="PANTHER" id="PTHR10291:SF0">
    <property type="entry name" value="DEHYDRODOLICHYL DIPHOSPHATE SYNTHASE 2"/>
    <property type="match status" value="1"/>
</dbReference>
<comment type="subunit">
    <text evidence="2">Homodimer.</text>
</comment>
<dbReference type="OrthoDB" id="4191603at2"/>
<feature type="binding site" evidence="2">
    <location>
        <position position="189"/>
    </location>
    <ligand>
        <name>Mg(2+)</name>
        <dbReference type="ChEBI" id="CHEBI:18420"/>
    </ligand>
</feature>
<keyword evidence="2" id="KW-0133">Cell shape</keyword>
<dbReference type="NCBIfam" id="TIGR00055">
    <property type="entry name" value="uppS"/>
    <property type="match status" value="1"/>
</dbReference>
<dbReference type="InterPro" id="IPR036424">
    <property type="entry name" value="UPP_synth-like_sf"/>
</dbReference>
<comment type="caution">
    <text evidence="4">The sequence shown here is derived from an EMBL/GenBank/DDBJ whole genome shotgun (WGS) entry which is preliminary data.</text>
</comment>
<keyword evidence="2" id="KW-0573">Peptidoglycan synthesis</keyword>